<name>A0ACB8M3W0_CITSI</name>
<comment type="caution">
    <text evidence="1">The sequence shown here is derived from an EMBL/GenBank/DDBJ whole genome shotgun (WGS) entry which is preliminary data.</text>
</comment>
<accession>A0ACB8M3W0</accession>
<keyword evidence="2" id="KW-1185">Reference proteome</keyword>
<evidence type="ECO:0000313" key="2">
    <source>
        <dbReference type="Proteomes" id="UP000829398"/>
    </source>
</evidence>
<dbReference type="EMBL" id="CM039172">
    <property type="protein sequence ID" value="KAH9780528.1"/>
    <property type="molecule type" value="Genomic_DNA"/>
</dbReference>
<proteinExistence type="predicted"/>
<reference evidence="2" key="1">
    <citation type="journal article" date="2023" name="Hortic. Res.">
        <title>A chromosome-level phased genome enabling allele-level studies in sweet orange: a case study on citrus Huanglongbing tolerance.</title>
        <authorList>
            <person name="Wu B."/>
            <person name="Yu Q."/>
            <person name="Deng Z."/>
            <person name="Duan Y."/>
            <person name="Luo F."/>
            <person name="Gmitter F. Jr."/>
        </authorList>
    </citation>
    <scope>NUCLEOTIDE SEQUENCE [LARGE SCALE GENOMIC DNA]</scope>
    <source>
        <strain evidence="2">cv. Valencia</strain>
    </source>
</reference>
<organism evidence="1 2">
    <name type="scientific">Citrus sinensis</name>
    <name type="common">Sweet orange</name>
    <name type="synonym">Citrus aurantium var. sinensis</name>
    <dbReference type="NCBI Taxonomy" id="2711"/>
    <lineage>
        <taxon>Eukaryota</taxon>
        <taxon>Viridiplantae</taxon>
        <taxon>Streptophyta</taxon>
        <taxon>Embryophyta</taxon>
        <taxon>Tracheophyta</taxon>
        <taxon>Spermatophyta</taxon>
        <taxon>Magnoliopsida</taxon>
        <taxon>eudicotyledons</taxon>
        <taxon>Gunneridae</taxon>
        <taxon>Pentapetalae</taxon>
        <taxon>rosids</taxon>
        <taxon>malvids</taxon>
        <taxon>Sapindales</taxon>
        <taxon>Rutaceae</taxon>
        <taxon>Aurantioideae</taxon>
        <taxon>Citrus</taxon>
    </lineage>
</organism>
<evidence type="ECO:0000313" key="1">
    <source>
        <dbReference type="EMBL" id="KAH9780528.1"/>
    </source>
</evidence>
<sequence length="354" mass="40053">MSSLIVPPILTSPRDDAIKLHGAFKGWGCDTAVVIDILAHRDAIQRALIQQDYRAMYSEDLCKRLSSELSGKLEMAVLLWMHDPAGRDAVVMRNSLTTGSLKAATEVICSRTPSQIQLIRQHYHSKFGVHLEDDIKRHTSGDHEKIGFEVWLDSDVFFFPQSKQSEIRSNSSKSELLLAYVSPPWNEGLEVDRQMVENDAKALYKAGEKRLGTDERTFIRIFCERSRAHLAYVAPVYHSMHGNSLKKVVKKETSGNFEYGLLTILKCSENPAKYFAKNDEKPDSTSQVLHNAMKGLGTDDTTLVRVIVTRTEIDMQYIKAEYSKKYKKTLTDAVHSETSGNYRTFLLSLLGPKY</sequence>
<protein>
    <submittedName>
        <fullName evidence="1">Annexin</fullName>
    </submittedName>
</protein>
<gene>
    <name evidence="1" type="ORF">KPL71_008115</name>
</gene>
<dbReference type="Proteomes" id="UP000829398">
    <property type="component" value="Chromosome 3"/>
</dbReference>